<dbReference type="GO" id="GO:0110001">
    <property type="term" value="C:toxin-antitoxin complex"/>
    <property type="evidence" value="ECO:0007669"/>
    <property type="project" value="InterPro"/>
</dbReference>
<dbReference type="AlphaFoldDB" id="A0A512DSK6"/>
<dbReference type="Pfam" id="PF01934">
    <property type="entry name" value="HepT-like"/>
    <property type="match status" value="1"/>
</dbReference>
<dbReference type="NCBIfam" id="NF047751">
    <property type="entry name" value="HepT_toxin"/>
    <property type="match status" value="1"/>
</dbReference>
<keyword evidence="3" id="KW-0378">Hydrolase</keyword>
<dbReference type="Proteomes" id="UP000321523">
    <property type="component" value="Unassembled WGS sequence"/>
</dbReference>
<name>A0A512DSK6_9PROT</name>
<keyword evidence="6" id="KW-1185">Reference proteome</keyword>
<evidence type="ECO:0000256" key="2">
    <source>
        <dbReference type="ARBA" id="ARBA00022722"/>
    </source>
</evidence>
<evidence type="ECO:0000256" key="3">
    <source>
        <dbReference type="ARBA" id="ARBA00022801"/>
    </source>
</evidence>
<accession>A0A512DSK6</accession>
<organism evidence="5 6">
    <name type="scientific">Skermanella aerolata</name>
    <dbReference type="NCBI Taxonomy" id="393310"/>
    <lineage>
        <taxon>Bacteria</taxon>
        <taxon>Pseudomonadati</taxon>
        <taxon>Pseudomonadota</taxon>
        <taxon>Alphaproteobacteria</taxon>
        <taxon>Rhodospirillales</taxon>
        <taxon>Azospirillaceae</taxon>
        <taxon>Skermanella</taxon>
    </lineage>
</organism>
<dbReference type="InterPro" id="IPR037038">
    <property type="entry name" value="HepT-like_sf"/>
</dbReference>
<reference evidence="5 6" key="1">
    <citation type="submission" date="2019-07" db="EMBL/GenBank/DDBJ databases">
        <title>Whole genome shotgun sequence of Skermanella aerolata NBRC 106429.</title>
        <authorList>
            <person name="Hosoyama A."/>
            <person name="Uohara A."/>
            <person name="Ohji S."/>
            <person name="Ichikawa N."/>
        </authorList>
    </citation>
    <scope>NUCLEOTIDE SEQUENCE [LARGE SCALE GENOMIC DNA]</scope>
    <source>
        <strain evidence="5 6">NBRC 106429</strain>
    </source>
</reference>
<protein>
    <recommendedName>
        <fullName evidence="7">HEPN domain-containing protein</fullName>
    </recommendedName>
</protein>
<keyword evidence="1" id="KW-1277">Toxin-antitoxin system</keyword>
<evidence type="ECO:0000313" key="6">
    <source>
        <dbReference type="Proteomes" id="UP000321523"/>
    </source>
</evidence>
<sequence length="92" mass="10427">MADDLLAEKAVVIQRCLERIREKYDNDPAAFLVDQDRQDIAVLNILRACQACIDMGQILIRRRHLGLPKSSRDVFRLLQQAGIIEPDLGANL</sequence>
<dbReference type="InterPro" id="IPR008201">
    <property type="entry name" value="HepT-like"/>
</dbReference>
<dbReference type="Gene3D" id="1.20.120.580">
    <property type="entry name" value="bsu32300-like"/>
    <property type="match status" value="1"/>
</dbReference>
<keyword evidence="2" id="KW-0540">Nuclease</keyword>
<dbReference type="EMBL" id="BJYZ01000016">
    <property type="protein sequence ID" value="GEO39463.1"/>
    <property type="molecule type" value="Genomic_DNA"/>
</dbReference>
<dbReference type="GO" id="GO:0004540">
    <property type="term" value="F:RNA nuclease activity"/>
    <property type="evidence" value="ECO:0007669"/>
    <property type="project" value="InterPro"/>
</dbReference>
<comment type="similarity">
    <text evidence="4">Belongs to the HepT RNase toxin family.</text>
</comment>
<dbReference type="GO" id="GO:0016787">
    <property type="term" value="F:hydrolase activity"/>
    <property type="evidence" value="ECO:0007669"/>
    <property type="project" value="UniProtKB-KW"/>
</dbReference>
<comment type="caution">
    <text evidence="5">The sequence shown here is derived from an EMBL/GenBank/DDBJ whole genome shotgun (WGS) entry which is preliminary data.</text>
</comment>
<proteinExistence type="inferred from homology"/>
<evidence type="ECO:0000256" key="1">
    <source>
        <dbReference type="ARBA" id="ARBA00022649"/>
    </source>
</evidence>
<gene>
    <name evidence="5" type="ORF">SAE02_36110</name>
</gene>
<evidence type="ECO:0008006" key="7">
    <source>
        <dbReference type="Google" id="ProtNLM"/>
    </source>
</evidence>
<evidence type="ECO:0000256" key="4">
    <source>
        <dbReference type="ARBA" id="ARBA00024207"/>
    </source>
</evidence>
<evidence type="ECO:0000313" key="5">
    <source>
        <dbReference type="EMBL" id="GEO39463.1"/>
    </source>
</evidence>